<dbReference type="Proteomes" id="UP000799754">
    <property type="component" value="Unassembled WGS sequence"/>
</dbReference>
<sequence>MNTLTLTLQVLNEDWEHISPPPSTSSSDPCFIDLTEDSFESSDFGHYGFDEENLSDAAEYSGRNGDVCDLDHEGTEEEELSGSSVSSPSLDGKEEYEIHDKSATTLQDEKVHQIPEPDWQADTAFYILAQLQQNTSTEAEFASITEKTEQTKRLMLARKCRAGTKVRSEPQSWDQEQGI</sequence>
<comment type="caution">
    <text evidence="1">The sequence shown here is derived from an EMBL/GenBank/DDBJ whole genome shotgun (WGS) entry which is preliminary data.</text>
</comment>
<keyword evidence="2" id="KW-1185">Reference proteome</keyword>
<gene>
    <name evidence="1" type="ORF">BU25DRAFT_455901</name>
</gene>
<organism evidence="1 2">
    <name type="scientific">Macroventuria anomochaeta</name>
    <dbReference type="NCBI Taxonomy" id="301207"/>
    <lineage>
        <taxon>Eukaryota</taxon>
        <taxon>Fungi</taxon>
        <taxon>Dikarya</taxon>
        <taxon>Ascomycota</taxon>
        <taxon>Pezizomycotina</taxon>
        <taxon>Dothideomycetes</taxon>
        <taxon>Pleosporomycetidae</taxon>
        <taxon>Pleosporales</taxon>
        <taxon>Pleosporineae</taxon>
        <taxon>Didymellaceae</taxon>
        <taxon>Macroventuria</taxon>
    </lineage>
</organism>
<accession>A0ACB6SC01</accession>
<protein>
    <submittedName>
        <fullName evidence="1">Uncharacterized protein</fullName>
    </submittedName>
</protein>
<name>A0ACB6SC01_9PLEO</name>
<dbReference type="EMBL" id="MU006706">
    <property type="protein sequence ID" value="KAF2630839.1"/>
    <property type="molecule type" value="Genomic_DNA"/>
</dbReference>
<proteinExistence type="predicted"/>
<evidence type="ECO:0000313" key="1">
    <source>
        <dbReference type="EMBL" id="KAF2630839.1"/>
    </source>
</evidence>
<reference evidence="1" key="1">
    <citation type="journal article" date="2020" name="Stud. Mycol.">
        <title>101 Dothideomycetes genomes: a test case for predicting lifestyles and emergence of pathogens.</title>
        <authorList>
            <person name="Haridas S."/>
            <person name="Albert R."/>
            <person name="Binder M."/>
            <person name="Bloem J."/>
            <person name="Labutti K."/>
            <person name="Salamov A."/>
            <person name="Andreopoulos B."/>
            <person name="Baker S."/>
            <person name="Barry K."/>
            <person name="Bills G."/>
            <person name="Bluhm B."/>
            <person name="Cannon C."/>
            <person name="Castanera R."/>
            <person name="Culley D."/>
            <person name="Daum C."/>
            <person name="Ezra D."/>
            <person name="Gonzalez J."/>
            <person name="Henrissat B."/>
            <person name="Kuo A."/>
            <person name="Liang C."/>
            <person name="Lipzen A."/>
            <person name="Lutzoni F."/>
            <person name="Magnuson J."/>
            <person name="Mondo S."/>
            <person name="Nolan M."/>
            <person name="Ohm R."/>
            <person name="Pangilinan J."/>
            <person name="Park H.-J."/>
            <person name="Ramirez L."/>
            <person name="Alfaro M."/>
            <person name="Sun H."/>
            <person name="Tritt A."/>
            <person name="Yoshinaga Y."/>
            <person name="Zwiers L.-H."/>
            <person name="Turgeon B."/>
            <person name="Goodwin S."/>
            <person name="Spatafora J."/>
            <person name="Crous P."/>
            <person name="Grigoriev I."/>
        </authorList>
    </citation>
    <scope>NUCLEOTIDE SEQUENCE</scope>
    <source>
        <strain evidence="1">CBS 525.71</strain>
    </source>
</reference>
<evidence type="ECO:0000313" key="2">
    <source>
        <dbReference type="Proteomes" id="UP000799754"/>
    </source>
</evidence>